<feature type="domain" description="Gfo/Idh/MocA-like oxidoreductase N-terminal" evidence="1">
    <location>
        <begin position="39"/>
        <end position="160"/>
    </location>
</feature>
<protein>
    <submittedName>
        <fullName evidence="3">Putative dehydrogenase</fullName>
    </submittedName>
</protein>
<dbReference type="Gene3D" id="3.40.50.720">
    <property type="entry name" value="NAD(P)-binding Rossmann-like Domain"/>
    <property type="match status" value="1"/>
</dbReference>
<dbReference type="eggNOG" id="COG0673">
    <property type="taxonomic scope" value="Bacteria"/>
</dbReference>
<dbReference type="GO" id="GO:0000166">
    <property type="term" value="F:nucleotide binding"/>
    <property type="evidence" value="ECO:0007669"/>
    <property type="project" value="InterPro"/>
</dbReference>
<evidence type="ECO:0000259" key="1">
    <source>
        <dbReference type="Pfam" id="PF01408"/>
    </source>
</evidence>
<dbReference type="Pfam" id="PF01408">
    <property type="entry name" value="GFO_IDH_MocA"/>
    <property type="match status" value="1"/>
</dbReference>
<dbReference type="PANTHER" id="PTHR43818:SF10">
    <property type="entry name" value="NADH-DEPENDENT DEHYDROGENASE-RELATED"/>
    <property type="match status" value="1"/>
</dbReference>
<keyword evidence="4" id="KW-1185">Reference proteome</keyword>
<dbReference type="Gene3D" id="3.30.360.10">
    <property type="entry name" value="Dihydrodipicolinate Reductase, domain 2"/>
    <property type="match status" value="1"/>
</dbReference>
<dbReference type="KEGG" id="saci:Sinac_2796"/>
<dbReference type="InterPro" id="IPR050463">
    <property type="entry name" value="Gfo/Idh/MocA_oxidrdct_glycsds"/>
</dbReference>
<dbReference type="PROSITE" id="PS51318">
    <property type="entry name" value="TAT"/>
    <property type="match status" value="1"/>
</dbReference>
<dbReference type="Pfam" id="PF19051">
    <property type="entry name" value="GFO_IDH_MocA_C2"/>
    <property type="match status" value="1"/>
</dbReference>
<dbReference type="AlphaFoldDB" id="L0DE30"/>
<dbReference type="RefSeq" id="WP_015246239.1">
    <property type="nucleotide sequence ID" value="NC_019892.1"/>
</dbReference>
<dbReference type="Proteomes" id="UP000010798">
    <property type="component" value="Chromosome"/>
</dbReference>
<dbReference type="SUPFAM" id="SSF55347">
    <property type="entry name" value="Glyceraldehyde-3-phosphate dehydrogenase-like, C-terminal domain"/>
    <property type="match status" value="1"/>
</dbReference>
<dbReference type="STRING" id="886293.Sinac_2796"/>
<organism evidence="3 4">
    <name type="scientific">Singulisphaera acidiphila (strain ATCC BAA-1392 / DSM 18658 / VKM B-2454 / MOB10)</name>
    <dbReference type="NCBI Taxonomy" id="886293"/>
    <lineage>
        <taxon>Bacteria</taxon>
        <taxon>Pseudomonadati</taxon>
        <taxon>Planctomycetota</taxon>
        <taxon>Planctomycetia</taxon>
        <taxon>Isosphaerales</taxon>
        <taxon>Isosphaeraceae</taxon>
        <taxon>Singulisphaera</taxon>
    </lineage>
</organism>
<dbReference type="InterPro" id="IPR036291">
    <property type="entry name" value="NAD(P)-bd_dom_sf"/>
</dbReference>
<dbReference type="HOGENOM" id="CLU_023194_24_0_0"/>
<evidence type="ECO:0000313" key="4">
    <source>
        <dbReference type="Proteomes" id="UP000010798"/>
    </source>
</evidence>
<dbReference type="OrthoDB" id="255433at2"/>
<dbReference type="NCBIfam" id="TIGR01409">
    <property type="entry name" value="TAT_signal_seq"/>
    <property type="match status" value="1"/>
</dbReference>
<accession>L0DE30</accession>
<evidence type="ECO:0000259" key="2">
    <source>
        <dbReference type="Pfam" id="PF19051"/>
    </source>
</evidence>
<evidence type="ECO:0000313" key="3">
    <source>
        <dbReference type="EMBL" id="AGA27088.1"/>
    </source>
</evidence>
<name>L0DE30_SINAD</name>
<sequence>MMSKPISRRRFLERSAIAGGVGLLSAAGWSRVYGANERLRVAAIGVWGKGWSDHTSVAASPHVDIVSICDIDEGPDHLERAAKHYPKAVKETDWRKVLDNARDIDAVIVSTPDHMHAPISLAAMQLGKHVFCQKPLAHTVFETRQMKLAAAKARVVTQMGNQIQSHSAYLTAVKLVHDGAIGKVKEVHSWQSGPLIWMLVDERPAGSDPVPSTLHWDEWLGVAPTRPYKTQIYHPFNWRAWQDFSTGQIGDFACHILDPVFKSLELTAPTTIRGEAPPLPAELWTRRSTVQYEFPGTARTAGNTLKLTWYDGEGHFPPQEALGLKEGTKLPTAGSLLIGEKGSLIIPHVAAPRLLPDETYADFKIETVPDRDHYVSWADACRGEGQTTSNFDYSGPLTETVLLGSIAIRNPEQELRWDADALKITNHSTANAMLKKPYRKGWEPAWVS</sequence>
<reference evidence="3 4" key="1">
    <citation type="submission" date="2012-02" db="EMBL/GenBank/DDBJ databases">
        <title>Complete sequence of chromosome of Singulisphaera acidiphila DSM 18658.</title>
        <authorList>
            <consortium name="US DOE Joint Genome Institute (JGI-PGF)"/>
            <person name="Lucas S."/>
            <person name="Copeland A."/>
            <person name="Lapidus A."/>
            <person name="Glavina del Rio T."/>
            <person name="Dalin E."/>
            <person name="Tice H."/>
            <person name="Bruce D."/>
            <person name="Goodwin L."/>
            <person name="Pitluck S."/>
            <person name="Peters L."/>
            <person name="Ovchinnikova G."/>
            <person name="Chertkov O."/>
            <person name="Kyrpides N."/>
            <person name="Mavromatis K."/>
            <person name="Ivanova N."/>
            <person name="Brettin T."/>
            <person name="Detter J.C."/>
            <person name="Han C."/>
            <person name="Larimer F."/>
            <person name="Land M."/>
            <person name="Hauser L."/>
            <person name="Markowitz V."/>
            <person name="Cheng J.-F."/>
            <person name="Hugenholtz P."/>
            <person name="Woyke T."/>
            <person name="Wu D."/>
            <person name="Tindall B."/>
            <person name="Pomrenke H."/>
            <person name="Brambilla E."/>
            <person name="Klenk H.-P."/>
            <person name="Eisen J.A."/>
        </authorList>
    </citation>
    <scope>NUCLEOTIDE SEQUENCE [LARGE SCALE GENOMIC DNA]</scope>
    <source>
        <strain evidence="4">ATCC BAA-1392 / DSM 18658 / VKM B-2454 / MOB10</strain>
    </source>
</reference>
<dbReference type="InterPro" id="IPR006311">
    <property type="entry name" value="TAT_signal"/>
</dbReference>
<dbReference type="PANTHER" id="PTHR43818">
    <property type="entry name" value="BCDNA.GH03377"/>
    <property type="match status" value="1"/>
</dbReference>
<dbReference type="InterPro" id="IPR043906">
    <property type="entry name" value="Gfo/Idh/MocA_OxRdtase_bact_C"/>
</dbReference>
<gene>
    <name evidence="3" type="ordered locus">Sinac_2796</name>
</gene>
<feature type="domain" description="Gfo/Idh/MocA-like oxidoreductase bacterial type C-terminal" evidence="2">
    <location>
        <begin position="200"/>
        <end position="277"/>
    </location>
</feature>
<dbReference type="InterPro" id="IPR000683">
    <property type="entry name" value="Gfo/Idh/MocA-like_OxRdtase_N"/>
</dbReference>
<dbReference type="InterPro" id="IPR019546">
    <property type="entry name" value="TAT_signal_bac_arc"/>
</dbReference>
<dbReference type="SUPFAM" id="SSF51735">
    <property type="entry name" value="NAD(P)-binding Rossmann-fold domains"/>
    <property type="match status" value="1"/>
</dbReference>
<proteinExistence type="predicted"/>
<dbReference type="EMBL" id="CP003364">
    <property type="protein sequence ID" value="AGA27088.1"/>
    <property type="molecule type" value="Genomic_DNA"/>
</dbReference>